<dbReference type="GO" id="GO:0015276">
    <property type="term" value="F:ligand-gated monoatomic ion channel activity"/>
    <property type="evidence" value="ECO:0007669"/>
    <property type="project" value="InterPro"/>
</dbReference>
<gene>
    <name evidence="6" type="ORF">FX983_00261</name>
</gene>
<evidence type="ECO:0000256" key="1">
    <source>
        <dbReference type="ARBA" id="ARBA00010333"/>
    </source>
</evidence>
<protein>
    <submittedName>
        <fullName evidence="6">L-cystine-binding protein FliY</fullName>
    </submittedName>
</protein>
<feature type="domain" description="Solute-binding protein family 3/N-terminal" evidence="4">
    <location>
        <begin position="47"/>
        <end position="270"/>
    </location>
</feature>
<evidence type="ECO:0000313" key="6">
    <source>
        <dbReference type="EMBL" id="KAF2392310.1"/>
    </source>
</evidence>
<evidence type="ECO:0000259" key="4">
    <source>
        <dbReference type="SMART" id="SM00062"/>
    </source>
</evidence>
<evidence type="ECO:0000259" key="5">
    <source>
        <dbReference type="SMART" id="SM00079"/>
    </source>
</evidence>
<evidence type="ECO:0000256" key="3">
    <source>
        <dbReference type="SAM" id="SignalP"/>
    </source>
</evidence>
<dbReference type="Pfam" id="PF00497">
    <property type="entry name" value="SBP_bac_3"/>
    <property type="match status" value="1"/>
</dbReference>
<name>A0A6L5BVH9_9PSED</name>
<reference evidence="6 7" key="1">
    <citation type="submission" date="2019-12" db="EMBL/GenBank/DDBJ databases">
        <title>Endophytic bacteria associated with Panax ginseng seedlings.</title>
        <authorList>
            <person name="Park J.M."/>
            <person name="Shin R."/>
            <person name="Jo S.H."/>
        </authorList>
    </citation>
    <scope>NUCLEOTIDE SEQUENCE [LARGE SCALE GENOMIC DNA]</scope>
    <source>
        <strain evidence="6 7">PgKB32</strain>
    </source>
</reference>
<dbReference type="CDD" id="cd13629">
    <property type="entry name" value="PBP2_Dsm1740"/>
    <property type="match status" value="1"/>
</dbReference>
<dbReference type="SUPFAM" id="SSF53850">
    <property type="entry name" value="Periplasmic binding protein-like II"/>
    <property type="match status" value="1"/>
</dbReference>
<dbReference type="EMBL" id="JAAAXX010000001">
    <property type="protein sequence ID" value="KAF2392310.1"/>
    <property type="molecule type" value="Genomic_DNA"/>
</dbReference>
<dbReference type="PANTHER" id="PTHR35936:SF38">
    <property type="entry name" value="GLUTAMINE-BINDING PERIPLASMIC PROTEIN"/>
    <property type="match status" value="1"/>
</dbReference>
<evidence type="ECO:0000313" key="7">
    <source>
        <dbReference type="Proteomes" id="UP000475265"/>
    </source>
</evidence>
<proteinExistence type="inferred from homology"/>
<keyword evidence="2 3" id="KW-0732">Signal</keyword>
<dbReference type="GO" id="GO:0016020">
    <property type="term" value="C:membrane"/>
    <property type="evidence" value="ECO:0007669"/>
    <property type="project" value="InterPro"/>
</dbReference>
<accession>A0A6L5BVH9</accession>
<dbReference type="SMART" id="SM00079">
    <property type="entry name" value="PBPe"/>
    <property type="match status" value="1"/>
</dbReference>
<feature type="chain" id="PRO_5026762168" evidence="3">
    <location>
        <begin position="37"/>
        <end position="278"/>
    </location>
</feature>
<dbReference type="SMART" id="SM00062">
    <property type="entry name" value="PBPb"/>
    <property type="match status" value="1"/>
</dbReference>
<feature type="signal peptide" evidence="3">
    <location>
        <begin position="1"/>
        <end position="36"/>
    </location>
</feature>
<dbReference type="Proteomes" id="UP000475265">
    <property type="component" value="Unassembled WGS sequence"/>
</dbReference>
<dbReference type="InterPro" id="IPR001320">
    <property type="entry name" value="Iontro_rcpt_C"/>
</dbReference>
<comment type="similarity">
    <text evidence="1">Belongs to the bacterial solute-binding protein 3 family.</text>
</comment>
<dbReference type="PANTHER" id="PTHR35936">
    <property type="entry name" value="MEMBRANE-BOUND LYTIC MUREIN TRANSGLYCOSYLASE F"/>
    <property type="match status" value="1"/>
</dbReference>
<dbReference type="InterPro" id="IPR001638">
    <property type="entry name" value="Solute-binding_3/MltF_N"/>
</dbReference>
<comment type="caution">
    <text evidence="6">The sequence shown here is derived from an EMBL/GenBank/DDBJ whole genome shotgun (WGS) entry which is preliminary data.</text>
</comment>
<organism evidence="6 7">
    <name type="scientific">Pseudomonas frederiksbergensis</name>
    <dbReference type="NCBI Taxonomy" id="104087"/>
    <lineage>
        <taxon>Bacteria</taxon>
        <taxon>Pseudomonadati</taxon>
        <taxon>Pseudomonadota</taxon>
        <taxon>Gammaproteobacteria</taxon>
        <taxon>Pseudomonadales</taxon>
        <taxon>Pseudomonadaceae</taxon>
        <taxon>Pseudomonas</taxon>
    </lineage>
</organism>
<dbReference type="Gene3D" id="3.40.190.10">
    <property type="entry name" value="Periplasmic binding protein-like II"/>
    <property type="match status" value="2"/>
</dbReference>
<dbReference type="AlphaFoldDB" id="A0A6L5BVH9"/>
<evidence type="ECO:0000256" key="2">
    <source>
        <dbReference type="ARBA" id="ARBA00022729"/>
    </source>
</evidence>
<sequence>MRASQRNGFGGLKMKKYLSMLLVGVTALVAVNAAQAGAIDDAVKRGTLKVGMDPTYMPFEMTNKRGEIIGFEVDILKAMTKAMGVKLELVSTGYDGIIPALMTDKFDMIGSGMTLTQERNLRLNFSEPFIVVGQTLLIRKDLEGTIKSYKDLNTDDYRITSKLGTTGEMVAKKLISKAKYHGYDNEQEAVLDVVNGKADAFIYDAPYNVVAVNKVGAGKLVFLDKPFTYEPLAFGLKKGDYDSLNFINNFLHQIHEDGTYDRIHDKWFKDTAWLKDME</sequence>
<feature type="domain" description="Ionotropic glutamate receptor C-terminal" evidence="5">
    <location>
        <begin position="47"/>
        <end position="270"/>
    </location>
</feature>